<organism evidence="2 3">
    <name type="scientific">Mucilaginibacter ximonensis</name>
    <dbReference type="NCBI Taxonomy" id="538021"/>
    <lineage>
        <taxon>Bacteria</taxon>
        <taxon>Pseudomonadati</taxon>
        <taxon>Bacteroidota</taxon>
        <taxon>Sphingobacteriia</taxon>
        <taxon>Sphingobacteriales</taxon>
        <taxon>Sphingobacteriaceae</taxon>
        <taxon>Mucilaginibacter</taxon>
    </lineage>
</organism>
<keyword evidence="3" id="KW-1185">Reference proteome</keyword>
<protein>
    <submittedName>
        <fullName evidence="2">GNAT family N-acetyltransferase</fullName>
        <ecNumber evidence="2">2.3.-.-</ecNumber>
    </submittedName>
</protein>
<dbReference type="Pfam" id="PF13302">
    <property type="entry name" value="Acetyltransf_3"/>
    <property type="match status" value="1"/>
</dbReference>
<evidence type="ECO:0000259" key="1">
    <source>
        <dbReference type="PROSITE" id="PS51186"/>
    </source>
</evidence>
<dbReference type="EMBL" id="JBHUPD010000001">
    <property type="protein sequence ID" value="MFD2871080.1"/>
    <property type="molecule type" value="Genomic_DNA"/>
</dbReference>
<dbReference type="InterPro" id="IPR051531">
    <property type="entry name" value="N-acetyltransferase"/>
</dbReference>
<evidence type="ECO:0000313" key="2">
    <source>
        <dbReference type="EMBL" id="MFD2871080.1"/>
    </source>
</evidence>
<sequence length="166" mass="18917">MTIIAQSPRLVIREFQPEELDVYLNHFTDERVIEHIPKRSRDERITIFNIALSQYQQIKTCGVWGIFDAYSGDFIGSCLLRPFNGDDAIMELGYSIDHKYWGRGLATEMAEAIIAHGFTDPAVNEIVAVTTFENEASQRVLKKAGMVREGNLKRGEDDLAFFSLKR</sequence>
<dbReference type="Gene3D" id="3.40.630.30">
    <property type="match status" value="1"/>
</dbReference>
<name>A0ABW5Y737_9SPHI</name>
<dbReference type="PANTHER" id="PTHR43792">
    <property type="entry name" value="GNAT FAMILY, PUTATIVE (AFU_ORTHOLOGUE AFUA_3G00765)-RELATED-RELATED"/>
    <property type="match status" value="1"/>
</dbReference>
<dbReference type="PANTHER" id="PTHR43792:SF1">
    <property type="entry name" value="N-ACETYLTRANSFERASE DOMAIN-CONTAINING PROTEIN"/>
    <property type="match status" value="1"/>
</dbReference>
<proteinExistence type="predicted"/>
<dbReference type="InterPro" id="IPR000182">
    <property type="entry name" value="GNAT_dom"/>
</dbReference>
<keyword evidence="2" id="KW-0012">Acyltransferase</keyword>
<dbReference type="EC" id="2.3.-.-" evidence="2"/>
<gene>
    <name evidence="2" type="ORF">ACFS5N_01295</name>
</gene>
<dbReference type="InterPro" id="IPR016181">
    <property type="entry name" value="Acyl_CoA_acyltransferase"/>
</dbReference>
<dbReference type="RefSeq" id="WP_377181405.1">
    <property type="nucleotide sequence ID" value="NZ_JBHUPD010000001.1"/>
</dbReference>
<reference evidence="3" key="1">
    <citation type="journal article" date="2019" name="Int. J. Syst. Evol. Microbiol.">
        <title>The Global Catalogue of Microorganisms (GCM) 10K type strain sequencing project: providing services to taxonomists for standard genome sequencing and annotation.</title>
        <authorList>
            <consortium name="The Broad Institute Genomics Platform"/>
            <consortium name="The Broad Institute Genome Sequencing Center for Infectious Disease"/>
            <person name="Wu L."/>
            <person name="Ma J."/>
        </authorList>
    </citation>
    <scope>NUCLEOTIDE SEQUENCE [LARGE SCALE GENOMIC DNA]</scope>
    <source>
        <strain evidence="3">KCTC 22437</strain>
    </source>
</reference>
<feature type="domain" description="N-acetyltransferase" evidence="1">
    <location>
        <begin position="10"/>
        <end position="166"/>
    </location>
</feature>
<dbReference type="Proteomes" id="UP001597557">
    <property type="component" value="Unassembled WGS sequence"/>
</dbReference>
<evidence type="ECO:0000313" key="3">
    <source>
        <dbReference type="Proteomes" id="UP001597557"/>
    </source>
</evidence>
<dbReference type="GO" id="GO:0016746">
    <property type="term" value="F:acyltransferase activity"/>
    <property type="evidence" value="ECO:0007669"/>
    <property type="project" value="UniProtKB-KW"/>
</dbReference>
<accession>A0ABW5Y737</accession>
<keyword evidence="2" id="KW-0808">Transferase</keyword>
<dbReference type="SUPFAM" id="SSF55729">
    <property type="entry name" value="Acyl-CoA N-acyltransferases (Nat)"/>
    <property type="match status" value="1"/>
</dbReference>
<comment type="caution">
    <text evidence="2">The sequence shown here is derived from an EMBL/GenBank/DDBJ whole genome shotgun (WGS) entry which is preliminary data.</text>
</comment>
<dbReference type="PROSITE" id="PS51186">
    <property type="entry name" value="GNAT"/>
    <property type="match status" value="1"/>
</dbReference>